<reference evidence="2" key="1">
    <citation type="submission" date="2016-11" db="EMBL/GenBank/DDBJ databases">
        <authorList>
            <person name="Varghese N."/>
            <person name="Submissions S."/>
        </authorList>
    </citation>
    <scope>NUCLEOTIDE SEQUENCE [LARGE SCALE GENOMIC DNA]</scope>
    <source>
        <strain evidence="2">DSM 26884</strain>
    </source>
</reference>
<proteinExistence type="predicted"/>
<organism evidence="1 2">
    <name type="scientific">Bacteroides stercorirosoris</name>
    <dbReference type="NCBI Taxonomy" id="871324"/>
    <lineage>
        <taxon>Bacteria</taxon>
        <taxon>Pseudomonadati</taxon>
        <taxon>Bacteroidota</taxon>
        <taxon>Bacteroidia</taxon>
        <taxon>Bacteroidales</taxon>
        <taxon>Bacteroidaceae</taxon>
        <taxon>Bacteroides</taxon>
    </lineage>
</organism>
<protein>
    <submittedName>
        <fullName evidence="1">Uncharacterized protein</fullName>
    </submittedName>
</protein>
<dbReference type="AlphaFoldDB" id="A0A1M6LVC8"/>
<dbReference type="EMBL" id="FQZN01000056">
    <property type="protein sequence ID" value="SHJ75131.1"/>
    <property type="molecule type" value="Genomic_DNA"/>
</dbReference>
<accession>A0A1M6LVC8</accession>
<evidence type="ECO:0000313" key="2">
    <source>
        <dbReference type="Proteomes" id="UP000184192"/>
    </source>
</evidence>
<name>A0A1M6LVC8_9BACE</name>
<keyword evidence="2" id="KW-1185">Reference proteome</keyword>
<dbReference type="RefSeq" id="WP_370794665.1">
    <property type="nucleotide sequence ID" value="NZ_JBGLFU010000001.1"/>
</dbReference>
<sequence length="55" mass="6268">MINSPLLIKEVGWLQQAYRVFVISQWAVCNQLIGCLQTAHFFYAVKVLNLLGESN</sequence>
<evidence type="ECO:0000313" key="1">
    <source>
        <dbReference type="EMBL" id="SHJ75131.1"/>
    </source>
</evidence>
<dbReference type="Proteomes" id="UP000184192">
    <property type="component" value="Unassembled WGS sequence"/>
</dbReference>
<gene>
    <name evidence="1" type="ORF">SAMN05444350_1567</name>
</gene>